<dbReference type="GeneID" id="42539383"/>
<proteinExistence type="predicted"/>
<dbReference type="OrthoDB" id="1822858at2"/>
<reference evidence="1 2" key="1">
    <citation type="submission" date="2016-10" db="EMBL/GenBank/DDBJ databases">
        <authorList>
            <person name="de Groot N.N."/>
        </authorList>
    </citation>
    <scope>NUCLEOTIDE SEQUENCE [LARGE SCALE GENOMIC DNA]</scope>
    <source>
        <strain evidence="1 2">YAD2003</strain>
    </source>
</reference>
<gene>
    <name evidence="1" type="ORF">SAMN02910265_02698</name>
</gene>
<accession>A0A1H6L0J4</accession>
<keyword evidence="1" id="KW-0067">ATP-binding</keyword>
<sequence length="66" mass="7333">MLDHTEIKIGDRVHHRLFGDGTVTDTLPIGDDTVVTIEFDSGSRKKLCAVISALERAEEKDEPKEP</sequence>
<evidence type="ECO:0000313" key="2">
    <source>
        <dbReference type="Proteomes" id="UP000183190"/>
    </source>
</evidence>
<dbReference type="EMBL" id="FNWV01000012">
    <property type="protein sequence ID" value="SEH78881.1"/>
    <property type="molecule type" value="Genomic_DNA"/>
</dbReference>
<dbReference type="Pfam" id="PF21196">
    <property type="entry name" value="PcrA_UvrD_tudor"/>
    <property type="match status" value="1"/>
</dbReference>
<name>A0A1H6L0J4_RUMFL</name>
<keyword evidence="1" id="KW-0378">Hydrolase</keyword>
<dbReference type="AlphaFoldDB" id="A0A1H6L0J4"/>
<organism evidence="1 2">
    <name type="scientific">Ruminococcus flavefaciens</name>
    <dbReference type="NCBI Taxonomy" id="1265"/>
    <lineage>
        <taxon>Bacteria</taxon>
        <taxon>Bacillati</taxon>
        <taxon>Bacillota</taxon>
        <taxon>Clostridia</taxon>
        <taxon>Eubacteriales</taxon>
        <taxon>Oscillospiraceae</taxon>
        <taxon>Ruminococcus</taxon>
    </lineage>
</organism>
<dbReference type="Proteomes" id="UP000183190">
    <property type="component" value="Unassembled WGS sequence"/>
</dbReference>
<protein>
    <submittedName>
        <fullName evidence="1">DNA helicase-2 / ATP-dependent DNA helicase PcrA</fullName>
    </submittedName>
</protein>
<keyword evidence="1" id="KW-0547">Nucleotide-binding</keyword>
<dbReference type="RefSeq" id="WP_028519014.1">
    <property type="nucleotide sequence ID" value="NZ_FNWV01000012.1"/>
</dbReference>
<keyword evidence="1" id="KW-0347">Helicase</keyword>
<dbReference type="GO" id="GO:0004386">
    <property type="term" value="F:helicase activity"/>
    <property type="evidence" value="ECO:0007669"/>
    <property type="project" value="UniProtKB-KW"/>
</dbReference>
<evidence type="ECO:0000313" key="1">
    <source>
        <dbReference type="EMBL" id="SEH78881.1"/>
    </source>
</evidence>